<dbReference type="Gene3D" id="3.20.20.80">
    <property type="entry name" value="Glycosidases"/>
    <property type="match status" value="1"/>
</dbReference>
<keyword evidence="3" id="KW-1185">Reference proteome</keyword>
<evidence type="ECO:0000313" key="3">
    <source>
        <dbReference type="Proteomes" id="UP001401887"/>
    </source>
</evidence>
<feature type="region of interest" description="Disordered" evidence="1">
    <location>
        <begin position="1"/>
        <end position="29"/>
    </location>
</feature>
<comment type="caution">
    <text evidence="2">The sequence shown here is derived from an EMBL/GenBank/DDBJ whole genome shotgun (WGS) entry which is preliminary data.</text>
</comment>
<dbReference type="EMBL" id="BAABRP010000004">
    <property type="protein sequence ID" value="GAA5512802.1"/>
    <property type="molecule type" value="Genomic_DNA"/>
</dbReference>
<protein>
    <recommendedName>
        <fullName evidence="4">Beta-glucosidase</fullName>
    </recommendedName>
</protein>
<proteinExistence type="predicted"/>
<organism evidence="2 3">
    <name type="scientific">Deinococcus carri</name>
    <dbReference type="NCBI Taxonomy" id="1211323"/>
    <lineage>
        <taxon>Bacteria</taxon>
        <taxon>Thermotogati</taxon>
        <taxon>Deinococcota</taxon>
        <taxon>Deinococci</taxon>
        <taxon>Deinococcales</taxon>
        <taxon>Deinococcaceae</taxon>
        <taxon>Deinococcus</taxon>
    </lineage>
</organism>
<evidence type="ECO:0000313" key="2">
    <source>
        <dbReference type="EMBL" id="GAA5512802.1"/>
    </source>
</evidence>
<dbReference type="Proteomes" id="UP001401887">
    <property type="component" value="Unassembled WGS sequence"/>
</dbReference>
<dbReference type="InterPro" id="IPR017853">
    <property type="entry name" value="GH"/>
</dbReference>
<accession>A0ABP9W605</accession>
<reference evidence="2 3" key="1">
    <citation type="submission" date="2024-02" db="EMBL/GenBank/DDBJ databases">
        <title>Deinococcus carri NBRC 110142.</title>
        <authorList>
            <person name="Ichikawa N."/>
            <person name="Katano-Makiyama Y."/>
            <person name="Hidaka K."/>
        </authorList>
    </citation>
    <scope>NUCLEOTIDE SEQUENCE [LARGE SCALE GENOMIC DNA]</scope>
    <source>
        <strain evidence="2 3">NBRC 110142</strain>
    </source>
</reference>
<gene>
    <name evidence="2" type="ORF">Dcar01_01526</name>
</gene>
<evidence type="ECO:0008006" key="4">
    <source>
        <dbReference type="Google" id="ProtNLM"/>
    </source>
</evidence>
<dbReference type="SUPFAM" id="SSF51445">
    <property type="entry name" value="(Trans)glycosidases"/>
    <property type="match status" value="1"/>
</dbReference>
<name>A0ABP9W605_9DEIO</name>
<evidence type="ECO:0000256" key="1">
    <source>
        <dbReference type="SAM" id="MobiDB-lite"/>
    </source>
</evidence>
<sequence>MTEAQGRGNVPTWPGTVPGGPPLGAEKALGKEAPSPFRSFFLGGFECSSHRRPSGRRVDVIDATGHDRFAAQDYARLAAEGLLAARDGLRWHRIEEQPGVYDFGSVGSQVRAARAAGVQVVWDLLHYGTPDHVDLFAPDFPEVFARFARAAALALAPETDGPLWLCPVNEISFLAWGGGEVAYLNPFERGRGMVLKRQLVRAAICAVDAVREVCPDARFLHAEPLLHVTAHPERPWEAAAARQENEAQFEALDMLAGRLHPELGGAARYLDVIGLNFYPYNQWRHHPQREGRERVPYDHPAYRPLRQLLAEVAARYHRPLLIAETGTEDEERPAWFRMVSREALAARAAGIPLHGVCLYPVVNHPGWDDDRHCHNGLWDYPDRQGHREADPALLSELRAAQHQLARLDVDPSVPELVP</sequence>